<evidence type="ECO:0000256" key="1">
    <source>
        <dbReference type="SAM" id="MobiDB-lite"/>
    </source>
</evidence>
<dbReference type="Proteomes" id="UP000324222">
    <property type="component" value="Unassembled WGS sequence"/>
</dbReference>
<feature type="compositionally biased region" description="Basic residues" evidence="1">
    <location>
        <begin position="9"/>
        <end position="24"/>
    </location>
</feature>
<name>A0A5B7GWR8_PORTR</name>
<evidence type="ECO:0000313" key="3">
    <source>
        <dbReference type="Proteomes" id="UP000324222"/>
    </source>
</evidence>
<feature type="region of interest" description="Disordered" evidence="1">
    <location>
        <begin position="1"/>
        <end position="24"/>
    </location>
</feature>
<evidence type="ECO:0000313" key="2">
    <source>
        <dbReference type="EMBL" id="MPC61657.1"/>
    </source>
</evidence>
<accession>A0A5B7GWR8</accession>
<dbReference type="AlphaFoldDB" id="A0A5B7GWR8"/>
<organism evidence="2 3">
    <name type="scientific">Portunus trituberculatus</name>
    <name type="common">Swimming crab</name>
    <name type="synonym">Neptunus trituberculatus</name>
    <dbReference type="NCBI Taxonomy" id="210409"/>
    <lineage>
        <taxon>Eukaryota</taxon>
        <taxon>Metazoa</taxon>
        <taxon>Ecdysozoa</taxon>
        <taxon>Arthropoda</taxon>
        <taxon>Crustacea</taxon>
        <taxon>Multicrustacea</taxon>
        <taxon>Malacostraca</taxon>
        <taxon>Eumalacostraca</taxon>
        <taxon>Eucarida</taxon>
        <taxon>Decapoda</taxon>
        <taxon>Pleocyemata</taxon>
        <taxon>Brachyura</taxon>
        <taxon>Eubrachyura</taxon>
        <taxon>Portunoidea</taxon>
        <taxon>Portunidae</taxon>
        <taxon>Portuninae</taxon>
        <taxon>Portunus</taxon>
    </lineage>
</organism>
<comment type="caution">
    <text evidence="2">The sequence shown here is derived from an EMBL/GenBank/DDBJ whole genome shotgun (WGS) entry which is preliminary data.</text>
</comment>
<keyword evidence="3" id="KW-1185">Reference proteome</keyword>
<proteinExistence type="predicted"/>
<gene>
    <name evidence="2" type="ORF">E2C01_055732</name>
</gene>
<reference evidence="2 3" key="1">
    <citation type="submission" date="2019-05" db="EMBL/GenBank/DDBJ databases">
        <title>Another draft genome of Portunus trituberculatus and its Hox gene families provides insights of decapod evolution.</title>
        <authorList>
            <person name="Jeong J.-H."/>
            <person name="Song I."/>
            <person name="Kim S."/>
            <person name="Choi T."/>
            <person name="Kim D."/>
            <person name="Ryu S."/>
            <person name="Kim W."/>
        </authorList>
    </citation>
    <scope>NUCLEOTIDE SEQUENCE [LARGE SCALE GENOMIC DNA]</scope>
    <source>
        <tissue evidence="2">Muscle</tissue>
    </source>
</reference>
<protein>
    <submittedName>
        <fullName evidence="2">Uncharacterized protein</fullName>
    </submittedName>
</protein>
<sequence length="84" mass="9828">MWGTVGRTHGVRRKPHSKSKHKGRVSKFDSKMSFTLPNNDVITANRHAKFPLRFRGEKNDVIRTSNSWEDVIYTEVRSTCYQTF</sequence>
<dbReference type="EMBL" id="VSRR010018755">
    <property type="protein sequence ID" value="MPC61657.1"/>
    <property type="molecule type" value="Genomic_DNA"/>
</dbReference>